<keyword evidence="3" id="KW-0547">Nucleotide-binding</keyword>
<dbReference type="CDD" id="cd03235">
    <property type="entry name" value="ABC_Metallic_Cations"/>
    <property type="match status" value="1"/>
</dbReference>
<organism evidence="6 7">
    <name type="scientific">Thermatribacter velox</name>
    <dbReference type="NCBI Taxonomy" id="3039681"/>
    <lineage>
        <taxon>Bacteria</taxon>
        <taxon>Pseudomonadati</taxon>
        <taxon>Atribacterota</taxon>
        <taxon>Atribacteria</taxon>
        <taxon>Atribacterales</taxon>
        <taxon>Thermatribacteraceae</taxon>
        <taxon>Thermatribacter</taxon>
    </lineage>
</organism>
<dbReference type="PROSITE" id="PS50893">
    <property type="entry name" value="ABC_TRANSPORTER_2"/>
    <property type="match status" value="1"/>
</dbReference>
<evidence type="ECO:0000256" key="2">
    <source>
        <dbReference type="ARBA" id="ARBA00022448"/>
    </source>
</evidence>
<evidence type="ECO:0000313" key="7">
    <source>
        <dbReference type="Proteomes" id="UP001461341"/>
    </source>
</evidence>
<evidence type="ECO:0000313" key="6">
    <source>
        <dbReference type="EMBL" id="WZL76749.1"/>
    </source>
</evidence>
<keyword evidence="4 6" id="KW-0067">ATP-binding</keyword>
<evidence type="ECO:0000256" key="3">
    <source>
        <dbReference type="ARBA" id="ARBA00022741"/>
    </source>
</evidence>
<dbReference type="InterPro" id="IPR003439">
    <property type="entry name" value="ABC_transporter-like_ATP-bd"/>
</dbReference>
<comment type="similarity">
    <text evidence="1">Belongs to the ABC transporter superfamily.</text>
</comment>
<reference evidence="6 7" key="1">
    <citation type="submission" date="2023-03" db="EMBL/GenBank/DDBJ databases">
        <title>Novel Species.</title>
        <authorList>
            <person name="Ma S."/>
        </authorList>
    </citation>
    <scope>NUCLEOTIDE SEQUENCE [LARGE SCALE GENOMIC DNA]</scope>
    <source>
        <strain evidence="6 7">B11</strain>
    </source>
</reference>
<accession>A0ABZ2YCM1</accession>
<evidence type="ECO:0000256" key="4">
    <source>
        <dbReference type="ARBA" id="ARBA00022840"/>
    </source>
</evidence>
<protein>
    <submittedName>
        <fullName evidence="6">Metal ABC transporter ATP-binding protein</fullName>
    </submittedName>
</protein>
<evidence type="ECO:0000256" key="1">
    <source>
        <dbReference type="ARBA" id="ARBA00005417"/>
    </source>
</evidence>
<dbReference type="PANTHER" id="PTHR42734:SF17">
    <property type="entry name" value="METAL TRANSPORT SYSTEM ATP-BINDING PROTEIN TM_0124-RELATED"/>
    <property type="match status" value="1"/>
</dbReference>
<gene>
    <name evidence="6" type="ORF">QBE54_03180</name>
</gene>
<dbReference type="SUPFAM" id="SSF52540">
    <property type="entry name" value="P-loop containing nucleoside triphosphate hydrolases"/>
    <property type="match status" value="1"/>
</dbReference>
<dbReference type="InterPro" id="IPR050153">
    <property type="entry name" value="Metal_Ion_Import_ABC"/>
</dbReference>
<dbReference type="EMBL" id="CP121689">
    <property type="protein sequence ID" value="WZL76749.1"/>
    <property type="molecule type" value="Genomic_DNA"/>
</dbReference>
<dbReference type="InterPro" id="IPR017871">
    <property type="entry name" value="ABC_transporter-like_CS"/>
</dbReference>
<proteinExistence type="inferred from homology"/>
<dbReference type="Proteomes" id="UP001461341">
    <property type="component" value="Chromosome"/>
</dbReference>
<evidence type="ECO:0000259" key="5">
    <source>
        <dbReference type="PROSITE" id="PS50893"/>
    </source>
</evidence>
<dbReference type="PANTHER" id="PTHR42734">
    <property type="entry name" value="METAL TRANSPORT SYSTEM ATP-BINDING PROTEIN TM_0124-RELATED"/>
    <property type="match status" value="1"/>
</dbReference>
<dbReference type="InterPro" id="IPR003593">
    <property type="entry name" value="AAA+_ATPase"/>
</dbReference>
<dbReference type="Pfam" id="PF00005">
    <property type="entry name" value="ABC_tran"/>
    <property type="match status" value="1"/>
</dbReference>
<keyword evidence="2" id="KW-0813">Transport</keyword>
<name>A0ABZ2YCM1_9BACT</name>
<dbReference type="RefSeq" id="WP_369018913.1">
    <property type="nucleotide sequence ID" value="NZ_CP121689.1"/>
</dbReference>
<sequence>MNNQITVIELEHVFFAYQKHLILEDVSLKVQKGEFLAIIGPNGAGKTTLLKLMLGLLKPQKGNIYLFGKPVAMWDKIKNRIGYVPQTATIDASFPINVEEFVMTGRYGILRGTMRPQKKDWQIVAKVLEEVGIAEIKHRQIGELSGGQRQKMLIARALAGEPEVLVLDEPMTAIDPESMEGIYELLKRLHQQNLTIITVSHDVGVVAQYSDNIACVNRKVVKHGRPEEVLREEVLTAMYGKEAAFFHHGPIPHIVVQAESEPCFPRKKED</sequence>
<dbReference type="PROSITE" id="PS00211">
    <property type="entry name" value="ABC_TRANSPORTER_1"/>
    <property type="match status" value="1"/>
</dbReference>
<dbReference type="InterPro" id="IPR027417">
    <property type="entry name" value="P-loop_NTPase"/>
</dbReference>
<dbReference type="SMART" id="SM00382">
    <property type="entry name" value="AAA"/>
    <property type="match status" value="1"/>
</dbReference>
<keyword evidence="7" id="KW-1185">Reference proteome</keyword>
<dbReference type="Gene3D" id="3.40.50.300">
    <property type="entry name" value="P-loop containing nucleotide triphosphate hydrolases"/>
    <property type="match status" value="1"/>
</dbReference>
<dbReference type="GO" id="GO:0005524">
    <property type="term" value="F:ATP binding"/>
    <property type="evidence" value="ECO:0007669"/>
    <property type="project" value="UniProtKB-KW"/>
</dbReference>
<feature type="domain" description="ABC transporter" evidence="5">
    <location>
        <begin position="8"/>
        <end position="243"/>
    </location>
</feature>